<feature type="domain" description="DUF5753" evidence="1">
    <location>
        <begin position="88"/>
        <end position="262"/>
    </location>
</feature>
<reference evidence="3" key="1">
    <citation type="submission" date="2015-09" db="EMBL/GenBank/DDBJ databases">
        <authorList>
            <person name="Graham D.E."/>
            <person name="Mahan K.M."/>
            <person name="Klingeman D.M."/>
            <person name="Fida T."/>
            <person name="Giannone R.J."/>
            <person name="Hettich R.L."/>
            <person name="Parry R.J."/>
            <person name="Spain J.C."/>
        </authorList>
    </citation>
    <scope>NUCLEOTIDE SEQUENCE [LARGE SCALE GENOMIC DNA]</scope>
    <source>
        <strain evidence="3">JCM 4701</strain>
    </source>
</reference>
<dbReference type="Pfam" id="PF19054">
    <property type="entry name" value="DUF5753"/>
    <property type="match status" value="1"/>
</dbReference>
<dbReference type="EMBL" id="LJSN01000002">
    <property type="protein sequence ID" value="PNE43350.1"/>
    <property type="molecule type" value="Genomic_DNA"/>
</dbReference>
<dbReference type="Proteomes" id="UP000236047">
    <property type="component" value="Unassembled WGS sequence"/>
</dbReference>
<evidence type="ECO:0000313" key="2">
    <source>
        <dbReference type="EMBL" id="PNE43350.1"/>
    </source>
</evidence>
<dbReference type="InterPro" id="IPR001387">
    <property type="entry name" value="Cro/C1-type_HTH"/>
</dbReference>
<dbReference type="InterPro" id="IPR043917">
    <property type="entry name" value="DUF5753"/>
</dbReference>
<dbReference type="GO" id="GO:0003677">
    <property type="term" value="F:DNA binding"/>
    <property type="evidence" value="ECO:0007669"/>
    <property type="project" value="UniProtKB-KW"/>
</dbReference>
<evidence type="ECO:0000259" key="1">
    <source>
        <dbReference type="Pfam" id="PF19054"/>
    </source>
</evidence>
<dbReference type="AlphaFoldDB" id="A0A2N8PQP1"/>
<name>A0A2N8PQP1_STRNR</name>
<sequence>MLKDPRRQFAEELKSARELHKPRALSQRGLATELQVGKSTIARMEGDGNIPPYLPARLDELFGTDGKFKRLWEEIIKGGYVDYSLKRIELEAQATAIAEWSSSIVPGLLQTLEYARALLRAGDPRTSEAEVSKLAAMRVARQDVLRLGTPPDFSVVLCESVILRRVGSAEVMRGQLETLLAYAKQPTTIMQVLPLGSDAHGLMDGPLTTLTTPDGDTVAYTEGLVSGMIIDDPAAVRRLCRAYDGVTASALSTAHSVELIRKQLEAL</sequence>
<gene>
    <name evidence="2" type="ORF">AOB60_20415</name>
</gene>
<accession>A0A2N8PQP1</accession>
<proteinExistence type="predicted"/>
<organism evidence="2 3">
    <name type="scientific">Streptomyces noursei</name>
    <name type="common">Streptomyces albulus</name>
    <dbReference type="NCBI Taxonomy" id="1971"/>
    <lineage>
        <taxon>Bacteria</taxon>
        <taxon>Bacillati</taxon>
        <taxon>Actinomycetota</taxon>
        <taxon>Actinomycetes</taxon>
        <taxon>Kitasatosporales</taxon>
        <taxon>Streptomycetaceae</taxon>
        <taxon>Streptomyces</taxon>
    </lineage>
</organism>
<dbReference type="CDD" id="cd00093">
    <property type="entry name" value="HTH_XRE"/>
    <property type="match status" value="1"/>
</dbReference>
<comment type="caution">
    <text evidence="2">The sequence shown here is derived from an EMBL/GenBank/DDBJ whole genome shotgun (WGS) entry which is preliminary data.</text>
</comment>
<evidence type="ECO:0000313" key="3">
    <source>
        <dbReference type="Proteomes" id="UP000236047"/>
    </source>
</evidence>
<protein>
    <submittedName>
        <fullName evidence="2">DNA-binding protein</fullName>
    </submittedName>
</protein>
<keyword evidence="3" id="KW-1185">Reference proteome</keyword>
<keyword evidence="2" id="KW-0238">DNA-binding</keyword>